<dbReference type="RefSeq" id="WP_301200378.1">
    <property type="nucleotide sequence ID" value="NZ_JAPDPI010000028.1"/>
</dbReference>
<dbReference type="EMBL" id="JAPDPI010000028">
    <property type="protein sequence ID" value="MCW3806701.1"/>
    <property type="molecule type" value="Genomic_DNA"/>
</dbReference>
<dbReference type="GO" id="GO:0016020">
    <property type="term" value="C:membrane"/>
    <property type="evidence" value="ECO:0007669"/>
    <property type="project" value="UniProtKB-SubCell"/>
</dbReference>
<gene>
    <name evidence="7" type="ORF">OM074_13780</name>
</gene>
<keyword evidence="8" id="KW-1185">Reference proteome</keyword>
<comment type="subcellular location">
    <subcellularLocation>
        <location evidence="1">Membrane</location>
        <topology evidence="1">Multi-pass membrane protein</topology>
    </subcellularLocation>
</comment>
<feature type="transmembrane region" description="Helical" evidence="5">
    <location>
        <begin position="7"/>
        <end position="28"/>
    </location>
</feature>
<accession>A0AAE3MFW4</accession>
<evidence type="ECO:0000259" key="6">
    <source>
        <dbReference type="Pfam" id="PF07291"/>
    </source>
</evidence>
<organism evidence="7 8">
    <name type="scientific">Plebeiibacterium marinum</name>
    <dbReference type="NCBI Taxonomy" id="2992111"/>
    <lineage>
        <taxon>Bacteria</taxon>
        <taxon>Pseudomonadati</taxon>
        <taxon>Bacteroidota</taxon>
        <taxon>Bacteroidia</taxon>
        <taxon>Marinilabiliales</taxon>
        <taxon>Marinilabiliaceae</taxon>
        <taxon>Plebeiibacterium</taxon>
    </lineage>
</organism>
<feature type="transmembrane region" description="Helical" evidence="5">
    <location>
        <begin position="83"/>
        <end position="104"/>
    </location>
</feature>
<keyword evidence="4 5" id="KW-0472">Membrane</keyword>
<evidence type="ECO:0000256" key="4">
    <source>
        <dbReference type="ARBA" id="ARBA00023136"/>
    </source>
</evidence>
<dbReference type="AlphaFoldDB" id="A0AAE3MFW4"/>
<dbReference type="NCBIfam" id="NF045576">
    <property type="entry name" value="BT_3928_fam"/>
    <property type="match status" value="1"/>
</dbReference>
<protein>
    <submittedName>
        <fullName evidence="7">DoxX family protein</fullName>
    </submittedName>
</protein>
<evidence type="ECO:0000256" key="1">
    <source>
        <dbReference type="ARBA" id="ARBA00004141"/>
    </source>
</evidence>
<keyword evidence="2 5" id="KW-0812">Transmembrane</keyword>
<proteinExistence type="predicted"/>
<evidence type="ECO:0000313" key="7">
    <source>
        <dbReference type="EMBL" id="MCW3806701.1"/>
    </source>
</evidence>
<reference evidence="7" key="1">
    <citation type="submission" date="2022-10" db="EMBL/GenBank/DDBJ databases">
        <authorList>
            <person name="Yu W.X."/>
        </authorList>
    </citation>
    <scope>NUCLEOTIDE SEQUENCE</scope>
    <source>
        <strain evidence="7">D04</strain>
    </source>
</reference>
<dbReference type="GO" id="GO:0030416">
    <property type="term" value="P:methylamine metabolic process"/>
    <property type="evidence" value="ECO:0007669"/>
    <property type="project" value="InterPro"/>
</dbReference>
<feature type="domain" description="Methylamine utilisation protein MauE" evidence="6">
    <location>
        <begin position="9"/>
        <end position="137"/>
    </location>
</feature>
<evidence type="ECO:0000313" key="8">
    <source>
        <dbReference type="Proteomes" id="UP001207408"/>
    </source>
</evidence>
<evidence type="ECO:0000256" key="2">
    <source>
        <dbReference type="ARBA" id="ARBA00022692"/>
    </source>
</evidence>
<feature type="transmembrane region" description="Helical" evidence="5">
    <location>
        <begin position="55"/>
        <end position="76"/>
    </location>
</feature>
<dbReference type="Proteomes" id="UP001207408">
    <property type="component" value="Unassembled WGS sequence"/>
</dbReference>
<dbReference type="InterPro" id="IPR009908">
    <property type="entry name" value="Methylamine_util_MauE"/>
</dbReference>
<evidence type="ECO:0000256" key="5">
    <source>
        <dbReference type="SAM" id="Phobius"/>
    </source>
</evidence>
<dbReference type="Pfam" id="PF07291">
    <property type="entry name" value="MauE"/>
    <property type="match status" value="1"/>
</dbReference>
<comment type="caution">
    <text evidence="7">The sequence shown here is derived from an EMBL/GenBank/DDBJ whole genome shotgun (WGS) entry which is preliminary data.</text>
</comment>
<sequence length="323" mass="37020">MRINNILNLLLIGCRIFIGLVFMFSGFVKGIDPLGTTYKLIDYFNAFNLGFLEPLSLAFSILLNMSEFLLGVGLVFGVFQRFFIWMVSVYMLVFTPLTFILAIYNPVTDCGCFGDAIVMTNWQTFFKNLVIVAILFPVFLNRNKLISSLGLKKQWVITGVAITGFLFISAQTYHHLPYIDFRPYKTGTFIPDAMTIPEGMPTDSFTYSVMYKKGDQLREFALEDIASIDSTWQWVETKSKLVRRGYHPPIHDFYFTNNEGENITDSILHNSSYVFLAISHKLNIANMKGLEKLKTNFDFSRQHNYNFYLATASISEEIDFCTS</sequence>
<evidence type="ECO:0000256" key="3">
    <source>
        <dbReference type="ARBA" id="ARBA00022989"/>
    </source>
</evidence>
<keyword evidence="3 5" id="KW-1133">Transmembrane helix</keyword>
<feature type="transmembrane region" description="Helical" evidence="5">
    <location>
        <begin position="124"/>
        <end position="143"/>
    </location>
</feature>
<name>A0AAE3MFW4_9BACT</name>
<feature type="transmembrane region" description="Helical" evidence="5">
    <location>
        <begin position="155"/>
        <end position="173"/>
    </location>
</feature>